<dbReference type="Gene3D" id="1.10.1270.20">
    <property type="entry name" value="tRNA(m1g37)methyltransferase, domain 2"/>
    <property type="match status" value="1"/>
</dbReference>
<comment type="function">
    <text evidence="1 15 17">Specifically methylates guanosine-37 in various tRNAs.</text>
</comment>
<dbReference type="InterPro" id="IPR002649">
    <property type="entry name" value="tRNA_m1G_MeTrfase_TrmD"/>
</dbReference>
<keyword evidence="11 15" id="KW-0819">tRNA processing</keyword>
<name>A0A0R2SAP5_9GAMM</name>
<organism evidence="19 20">
    <name type="scientific">OM182 bacterium BACL3 MAG-120507-bin80</name>
    <dbReference type="NCBI Taxonomy" id="1655577"/>
    <lineage>
        <taxon>Bacteria</taxon>
        <taxon>Pseudomonadati</taxon>
        <taxon>Pseudomonadota</taxon>
        <taxon>Gammaproteobacteria</taxon>
        <taxon>OMG group</taxon>
        <taxon>OM182 clade</taxon>
    </lineage>
</organism>
<feature type="binding site" evidence="15 16">
    <location>
        <position position="117"/>
    </location>
    <ligand>
        <name>S-adenosyl-L-methionine</name>
        <dbReference type="ChEBI" id="CHEBI:59789"/>
    </ligand>
</feature>
<sequence length="251" mass="27818">MKIGLITLLPEMFAALSDYGICGRAIRDGIVEINLVNPRDFTADKHRTVDDKPFGGGPGMLMKTEPLVAAIRATKEALTERSGSVPKVVYLSPQGVKVNQEKVVIEAQAESLILLCGRYQGIDQRVLESEIDEEWSLGDFVISGGEFAAMAIVDAMIRRQAGALGDSESAMQDSFEEGLLHCPEYTRPQSFEGHDVPNVLLSGDHAAIKRWRHKQALGTTWRKRPDLLDARELTSEQNDLLKEYQKEHGDQ</sequence>
<accession>A0A0R2SAP5</accession>
<evidence type="ECO:0000256" key="17">
    <source>
        <dbReference type="RuleBase" id="RU003464"/>
    </source>
</evidence>
<evidence type="ECO:0000256" key="16">
    <source>
        <dbReference type="PIRSR" id="PIRSR000386-1"/>
    </source>
</evidence>
<evidence type="ECO:0000256" key="2">
    <source>
        <dbReference type="ARBA" id="ARBA00004496"/>
    </source>
</evidence>
<evidence type="ECO:0000256" key="13">
    <source>
        <dbReference type="ARBA" id="ARBA00033392"/>
    </source>
</evidence>
<dbReference type="Pfam" id="PF01746">
    <property type="entry name" value="tRNA_m1G_MT"/>
    <property type="match status" value="1"/>
</dbReference>
<comment type="subcellular location">
    <subcellularLocation>
        <location evidence="2 15 17">Cytoplasm</location>
    </subcellularLocation>
</comment>
<dbReference type="FunFam" id="3.40.1280.10:FF:000001">
    <property type="entry name" value="tRNA (guanine-N(1)-)-methyltransferase"/>
    <property type="match status" value="1"/>
</dbReference>
<dbReference type="SUPFAM" id="SSF75217">
    <property type="entry name" value="alpha/beta knot"/>
    <property type="match status" value="1"/>
</dbReference>
<evidence type="ECO:0000256" key="5">
    <source>
        <dbReference type="ARBA" id="ARBA00012807"/>
    </source>
</evidence>
<dbReference type="NCBIfam" id="NF000648">
    <property type="entry name" value="PRK00026.1"/>
    <property type="match status" value="1"/>
</dbReference>
<dbReference type="InterPro" id="IPR029028">
    <property type="entry name" value="Alpha/beta_knot_MTases"/>
</dbReference>
<keyword evidence="8 15" id="KW-0489">Methyltransferase</keyword>
<dbReference type="EMBL" id="LIBB01000128">
    <property type="protein sequence ID" value="KRO71846.1"/>
    <property type="molecule type" value="Genomic_DNA"/>
</dbReference>
<evidence type="ECO:0000256" key="12">
    <source>
        <dbReference type="ARBA" id="ARBA00029736"/>
    </source>
</evidence>
<evidence type="ECO:0000259" key="18">
    <source>
        <dbReference type="Pfam" id="PF01746"/>
    </source>
</evidence>
<dbReference type="InterPro" id="IPR016009">
    <property type="entry name" value="tRNA_MeTrfase_TRMD/TRM10"/>
</dbReference>
<dbReference type="AlphaFoldDB" id="A0A0R2SAP5"/>
<evidence type="ECO:0000256" key="15">
    <source>
        <dbReference type="HAMAP-Rule" id="MF_00605"/>
    </source>
</evidence>
<dbReference type="PANTHER" id="PTHR46417">
    <property type="entry name" value="TRNA (GUANINE-N(1)-)-METHYLTRANSFERASE"/>
    <property type="match status" value="1"/>
</dbReference>
<feature type="binding site" evidence="15 16">
    <location>
        <begin position="137"/>
        <end position="142"/>
    </location>
    <ligand>
        <name>S-adenosyl-L-methionine</name>
        <dbReference type="ChEBI" id="CHEBI:59789"/>
    </ligand>
</feature>
<keyword evidence="9 15" id="KW-0808">Transferase</keyword>
<reference evidence="19 20" key="1">
    <citation type="submission" date="2015-10" db="EMBL/GenBank/DDBJ databases">
        <title>Metagenome-Assembled Genomes uncover a global brackish microbiome.</title>
        <authorList>
            <person name="Hugerth L.W."/>
            <person name="Larsson J."/>
            <person name="Alneberg J."/>
            <person name="Lindh M.V."/>
            <person name="Legrand C."/>
            <person name="Pinhassi J."/>
            <person name="Andersson A.F."/>
        </authorList>
    </citation>
    <scope>NUCLEOTIDE SEQUENCE [LARGE SCALE GENOMIC DNA]</scope>
    <source>
        <strain evidence="19">BACL4 MAG-120507-bin80</strain>
    </source>
</reference>
<evidence type="ECO:0000256" key="6">
    <source>
        <dbReference type="ARBA" id="ARBA00014679"/>
    </source>
</evidence>
<dbReference type="GO" id="GO:0002939">
    <property type="term" value="P:tRNA N1-guanine methylation"/>
    <property type="evidence" value="ECO:0007669"/>
    <property type="project" value="TreeGrafter"/>
</dbReference>
<protein>
    <recommendedName>
        <fullName evidence="6 15">tRNA (guanine-N(1)-)-methyltransferase</fullName>
        <ecNumber evidence="5 15">2.1.1.228</ecNumber>
    </recommendedName>
    <alternativeName>
        <fullName evidence="12 15">M1G-methyltransferase</fullName>
    </alternativeName>
    <alternativeName>
        <fullName evidence="13 15">tRNA [GM37] methyltransferase</fullName>
    </alternativeName>
</protein>
<evidence type="ECO:0000256" key="10">
    <source>
        <dbReference type="ARBA" id="ARBA00022691"/>
    </source>
</evidence>
<dbReference type="HAMAP" id="MF_00605">
    <property type="entry name" value="TrmD"/>
    <property type="match status" value="1"/>
</dbReference>
<dbReference type="Proteomes" id="UP000051934">
    <property type="component" value="Unassembled WGS sequence"/>
</dbReference>
<dbReference type="PANTHER" id="PTHR46417:SF1">
    <property type="entry name" value="TRNA (GUANINE-N(1)-)-METHYLTRANSFERASE"/>
    <property type="match status" value="1"/>
</dbReference>
<evidence type="ECO:0000256" key="9">
    <source>
        <dbReference type="ARBA" id="ARBA00022679"/>
    </source>
</evidence>
<evidence type="ECO:0000256" key="7">
    <source>
        <dbReference type="ARBA" id="ARBA00022490"/>
    </source>
</evidence>
<keyword evidence="10 15" id="KW-0949">S-adenosyl-L-methionine</keyword>
<dbReference type="FunFam" id="1.10.1270.20:FF:000001">
    <property type="entry name" value="tRNA (guanine-N(1)-)-methyltransferase"/>
    <property type="match status" value="1"/>
</dbReference>
<comment type="catalytic activity">
    <reaction evidence="14 15 17">
        <text>guanosine(37) in tRNA + S-adenosyl-L-methionine = N(1)-methylguanosine(37) in tRNA + S-adenosyl-L-homocysteine + H(+)</text>
        <dbReference type="Rhea" id="RHEA:36899"/>
        <dbReference type="Rhea" id="RHEA-COMP:10145"/>
        <dbReference type="Rhea" id="RHEA-COMP:10147"/>
        <dbReference type="ChEBI" id="CHEBI:15378"/>
        <dbReference type="ChEBI" id="CHEBI:57856"/>
        <dbReference type="ChEBI" id="CHEBI:59789"/>
        <dbReference type="ChEBI" id="CHEBI:73542"/>
        <dbReference type="ChEBI" id="CHEBI:74269"/>
        <dbReference type="EC" id="2.1.1.228"/>
    </reaction>
</comment>
<evidence type="ECO:0000256" key="14">
    <source>
        <dbReference type="ARBA" id="ARBA00047783"/>
    </source>
</evidence>
<proteinExistence type="inferred from homology"/>
<dbReference type="EC" id="2.1.1.228" evidence="5 15"/>
<evidence type="ECO:0000313" key="20">
    <source>
        <dbReference type="Proteomes" id="UP000051934"/>
    </source>
</evidence>
<evidence type="ECO:0000313" key="19">
    <source>
        <dbReference type="EMBL" id="KRO71846.1"/>
    </source>
</evidence>
<comment type="similarity">
    <text evidence="3 15 17">Belongs to the RNA methyltransferase TrmD family.</text>
</comment>
<dbReference type="NCBIfam" id="TIGR00088">
    <property type="entry name" value="trmD"/>
    <property type="match status" value="1"/>
</dbReference>
<evidence type="ECO:0000256" key="3">
    <source>
        <dbReference type="ARBA" id="ARBA00007630"/>
    </source>
</evidence>
<dbReference type="InterPro" id="IPR023148">
    <property type="entry name" value="tRNA_m1G_MeTrfase_C_sf"/>
</dbReference>
<dbReference type="Gene3D" id="3.40.1280.10">
    <property type="match status" value="1"/>
</dbReference>
<keyword evidence="7 15" id="KW-0963">Cytoplasm</keyword>
<evidence type="ECO:0000256" key="4">
    <source>
        <dbReference type="ARBA" id="ARBA00011738"/>
    </source>
</evidence>
<dbReference type="PIRSF" id="PIRSF000386">
    <property type="entry name" value="tRNA_mtase"/>
    <property type="match status" value="1"/>
</dbReference>
<dbReference type="InterPro" id="IPR029026">
    <property type="entry name" value="tRNA_m1G_MTases_N"/>
</dbReference>
<evidence type="ECO:0000256" key="8">
    <source>
        <dbReference type="ARBA" id="ARBA00022603"/>
    </source>
</evidence>
<comment type="subunit">
    <text evidence="4 15 17">Homodimer.</text>
</comment>
<dbReference type="CDD" id="cd18080">
    <property type="entry name" value="TrmD-like"/>
    <property type="match status" value="1"/>
</dbReference>
<evidence type="ECO:0000256" key="11">
    <source>
        <dbReference type="ARBA" id="ARBA00022694"/>
    </source>
</evidence>
<evidence type="ECO:0000256" key="1">
    <source>
        <dbReference type="ARBA" id="ARBA00002634"/>
    </source>
</evidence>
<comment type="caution">
    <text evidence="19">The sequence shown here is derived from an EMBL/GenBank/DDBJ whole genome shotgun (WGS) entry which is preliminary data.</text>
</comment>
<feature type="domain" description="tRNA methyltransferase TRMD/TRM10-type" evidence="18">
    <location>
        <begin position="1"/>
        <end position="229"/>
    </location>
</feature>
<dbReference type="GO" id="GO:0005829">
    <property type="term" value="C:cytosol"/>
    <property type="evidence" value="ECO:0007669"/>
    <property type="project" value="TreeGrafter"/>
</dbReference>
<dbReference type="GO" id="GO:0052906">
    <property type="term" value="F:tRNA (guanine(37)-N1)-methyltransferase activity"/>
    <property type="evidence" value="ECO:0007669"/>
    <property type="project" value="UniProtKB-UniRule"/>
</dbReference>
<gene>
    <name evidence="15 19" type="primary">trmD</name>
    <name evidence="19" type="ORF">ABR69_02040</name>
</gene>